<protein>
    <recommendedName>
        <fullName evidence="1">RNA-directed DNA polymerase</fullName>
        <ecNumber evidence="1">2.7.7.49</ecNumber>
    </recommendedName>
</protein>
<dbReference type="GO" id="GO:0003964">
    <property type="term" value="F:RNA-directed DNA polymerase activity"/>
    <property type="evidence" value="ECO:0007669"/>
    <property type="project" value="UniProtKB-KW"/>
</dbReference>
<dbReference type="InterPro" id="IPR043128">
    <property type="entry name" value="Rev_trsase/Diguanyl_cyclase"/>
</dbReference>
<dbReference type="InterPro" id="IPR000477">
    <property type="entry name" value="RT_dom"/>
</dbReference>
<feature type="region of interest" description="Disordered" evidence="12">
    <location>
        <begin position="2285"/>
        <end position="2306"/>
    </location>
</feature>
<dbReference type="PANTHER" id="PTHR37984:SF5">
    <property type="entry name" value="PROTEIN NYNRIN-LIKE"/>
    <property type="match status" value="1"/>
</dbReference>
<organism evidence="14">
    <name type="scientific">Tanacetum cinerariifolium</name>
    <name type="common">Dalmatian daisy</name>
    <name type="synonym">Chrysanthemum cinerariifolium</name>
    <dbReference type="NCBI Taxonomy" id="118510"/>
    <lineage>
        <taxon>Eukaryota</taxon>
        <taxon>Viridiplantae</taxon>
        <taxon>Streptophyta</taxon>
        <taxon>Embryophyta</taxon>
        <taxon>Tracheophyta</taxon>
        <taxon>Spermatophyta</taxon>
        <taxon>Magnoliopsida</taxon>
        <taxon>eudicotyledons</taxon>
        <taxon>Gunneridae</taxon>
        <taxon>Pentapetalae</taxon>
        <taxon>asterids</taxon>
        <taxon>campanulids</taxon>
        <taxon>Asterales</taxon>
        <taxon>Asteraceae</taxon>
        <taxon>Asteroideae</taxon>
        <taxon>Anthemideae</taxon>
        <taxon>Anthemidinae</taxon>
        <taxon>Tanacetum</taxon>
    </lineage>
</organism>
<keyword evidence="7" id="KW-0255">Endonuclease</keyword>
<evidence type="ECO:0000256" key="8">
    <source>
        <dbReference type="ARBA" id="ARBA00022801"/>
    </source>
</evidence>
<dbReference type="EC" id="2.7.7.49" evidence="1"/>
<dbReference type="Pfam" id="PF14223">
    <property type="entry name" value="Retrotran_gag_2"/>
    <property type="match status" value="1"/>
</dbReference>
<dbReference type="Pfam" id="PF08284">
    <property type="entry name" value="RVP_2"/>
    <property type="match status" value="2"/>
</dbReference>
<dbReference type="InterPro" id="IPR056924">
    <property type="entry name" value="SH3_Tf2-1"/>
</dbReference>
<dbReference type="PROSITE" id="PS50878">
    <property type="entry name" value="RT_POL"/>
    <property type="match status" value="1"/>
</dbReference>
<dbReference type="InterPro" id="IPR021109">
    <property type="entry name" value="Peptidase_aspartic_dom_sf"/>
</dbReference>
<evidence type="ECO:0000256" key="5">
    <source>
        <dbReference type="ARBA" id="ARBA00022722"/>
    </source>
</evidence>
<evidence type="ECO:0000313" key="14">
    <source>
        <dbReference type="EMBL" id="GEU83710.1"/>
    </source>
</evidence>
<keyword evidence="9" id="KW-0695">RNA-directed DNA polymerase</keyword>
<keyword evidence="2" id="KW-0645">Protease</keyword>
<keyword evidence="10" id="KW-0511">Multifunctional enzyme</keyword>
<evidence type="ECO:0000256" key="7">
    <source>
        <dbReference type="ARBA" id="ARBA00022759"/>
    </source>
</evidence>
<feature type="coiled-coil region" evidence="11">
    <location>
        <begin position="15"/>
        <end position="42"/>
    </location>
</feature>
<keyword evidence="8" id="KW-0378">Hydrolase</keyword>
<feature type="compositionally biased region" description="Basic and acidic residues" evidence="12">
    <location>
        <begin position="2223"/>
        <end position="2240"/>
    </location>
</feature>
<evidence type="ECO:0000256" key="11">
    <source>
        <dbReference type="SAM" id="Coils"/>
    </source>
</evidence>
<dbReference type="GO" id="GO:0004519">
    <property type="term" value="F:endonuclease activity"/>
    <property type="evidence" value="ECO:0007669"/>
    <property type="project" value="UniProtKB-KW"/>
</dbReference>
<dbReference type="InterPro" id="IPR050951">
    <property type="entry name" value="Retrovirus_Pol_polyprotein"/>
</dbReference>
<feature type="domain" description="Reverse transcriptase" evidence="13">
    <location>
        <begin position="1137"/>
        <end position="1350"/>
    </location>
</feature>
<dbReference type="CDD" id="cd01647">
    <property type="entry name" value="RT_LTR"/>
    <property type="match status" value="1"/>
</dbReference>
<dbReference type="Gene3D" id="3.30.70.270">
    <property type="match status" value="3"/>
</dbReference>
<sequence length="2306" mass="262448">MVRVADLELEFNQYQENTNARLTTLENELAAMRLEANQHHKQSNQRYEQSTKIQEEMIRMMTELMKKNSDEVESTKGFRSYDDLGFEIFETSAGGEKKNSKEGVNSLGSKRVEFRTVLLVDEEEEYEEEDREELKMATDHAHLDMVEVSLNFVMGFTPNRAMKLRGKIRDWEVAVLIDCGATHNFILSKIVEELGLAVSDSGTFNVTLGNRETTRSKGICKGLVVEFPEIQVFEDFLPLELGSTDAILGIKWLQTLGDVKMNWKLLTMKFMVGLGHYEFLVMPFRLTNAPAMFQALMNKEYGKIASPLTDQLKKDSFKWNEEANQAFESLHTTMSTLHVLVLPDFSQPFVVEADVSGFGIRAVLLQNKRAVTYFRQVLGPRARHVEFEVGDWVYIKHQSYHQHSMAMRSNEKLSPKYFGPYQVLERVGKVTYKLELPTTARINSVFRIPHLKKMRNLTITRQELHAGLTKDIELILVLDRVEGVREGKSSSKEERESNDPQPRSTMVRVADLKLEFNQYQENTNARLTTLENELAAMRLEANQHHEQSNQRYEQSTKIQVEMIRMMKKNSNKVESTKGVEALEQSQVAELCLEGEALSWYCWSEGRSPFHSWERLKRQLLDRFQQTQQEQVLEATFIKGLKPDLQALVKVMHPEGLNHATILAVTIKENKGFDNGACGGGSYRNKGKISSTGRVLLVDEEEEYEEEDGEELKMATDHAHLDMVEVSLNSVMGFTPNRTMKLRGKIRDREAAVLIDCRATHNFISSKIVEELGLAVSDSGTFNVTLGNGETTRSKGICKGLVVEFPVIQVFEDFLPLELGSTNAILGIKWLQTLGDVKMNWKLLTMKFMVGLGEVTLCGDPSLCPSKLSLKSMEKSLKANTECYLVELKELDAHKSSPQGEYGKIASPLTDQLKKDSFKWNEEANKAFESLRTTMSTLHVLVLPDFSQPFVVEADVSGFGIRAVLDPQLSTIRGQLTKRKSAPDGYSMDGQHLLYKESVEALEQSQVVELCLEGEALSWYCWSEGRSPFRSWERLKRRLLNRFHQIQQGVSEQVLEATFIKGLKPDLQALVRVMHPEGLNHAMILAVTIEENKGNKGGISSTGQVLLVDEEEEYEEEDGEELKMATDHAHLDMVEVSLNSVMRFTPNRTMKLRTFNVTLGNGETTRSKGIYKGLVVEFPEIQVFEDFLPLELGSTDAILGIKWLQTLGDVKMNWKLLTTKFMVGLDKLQGAKIFSKIDLKSGYHQIRMKSSDVQKTAFQTHEGHYEFLVMPFGLTNAPAMFQALMNKVFKSYLYKFILLFFDDILVYSRSVEEHEVHLQKVLQILREQKLYANQKKRSFAQEQIEYLGHVVTCDGGGADLSGFGIRAVLLENKRAVSYFRQVLGPRAQLESVYERELMAIVLAIRRWRPYLLGRKFIVRINQRSLKYLLEQRLVSEEHQIWLSKLVGYDFEIQYRPGIENRVADALSRRGEDPKLAALSIPWISKLEFHNSVVGGHSEALKTQRRMAKKVGAEITMDFIDGLPEFKGYTVILVVVDRLKLKEHLLRAQERMKKQADKHRIDVEFKLKKIRNPIITRQELPAGLSEDMKLILVPDRVEGVREGKSSSKEELILNGDSPAPTRVVDGVLQPVAPTTTKQRLERKNELKARGTFLMALPDKHQLKFNTHKDAKTLMKAIEKRFGGNTEIKKVQKTLLKKQYKNFTGSSTESLDQIHYRLQKLISQLEILRVSLLQEYIILKFLRSLPSDWRTHTLIWRNNTDLEEQSLDDLFNSLKIYEAEVKISAAASVSSVSAKIPVSSLPNVDSLSNVSVTTVIGRDTLQRSVGLLKIQEGMAAMTGVFKQKRNLPTMLLWPSHLQVLLVTMRSDESLPFSPTYDRYQSGNGYHVVPPPYTGTFMPPKLDLDVETSIPPATPKTAILKPLSNGKCSNRKACFVCKSLDHLIKDYDYHEKKMAQPTARNLAQRHITGNMSYLSDFKELSGGYVAFRGNPKGGKIFSKGKTRTGKLDFDDVYFVKELEFNLFSVSQMYDKKNSVLFTDTKYLVLSLEFKLPDENQVMLRVPRENNMYNVNLKNIVPSRDLTCLFAKATLDESKLWHKRLGHINFKTMNKLVKGDLVRGLPSKVFENDNTYVACKKGKQHRASCKTKPVSFVNQPLYMLHMDLFRPTIVKSLNKKIYCLVVTNDYISFTNPQNTDGDAAFDEKEPEFNEKKPEYEVNVSSSSSAQSKKHDDKTKREAKGKKLEDITYSDDEDNVGAEADFNNLETSITVSHIPTTRVHKDHPITQIIGDLSSATQTRSMTKVAKDQGKLS</sequence>
<comment type="caution">
    <text evidence="14">The sequence shown here is derived from an EMBL/GenBank/DDBJ whole genome shotgun (WGS) entry which is preliminary data.</text>
</comment>
<evidence type="ECO:0000256" key="10">
    <source>
        <dbReference type="ARBA" id="ARBA00023268"/>
    </source>
</evidence>
<keyword evidence="4" id="KW-0548">Nucleotidyltransferase</keyword>
<evidence type="ECO:0000256" key="6">
    <source>
        <dbReference type="ARBA" id="ARBA00022750"/>
    </source>
</evidence>
<feature type="region of interest" description="Disordered" evidence="12">
    <location>
        <begin position="2188"/>
        <end position="2240"/>
    </location>
</feature>
<dbReference type="InterPro" id="IPR043502">
    <property type="entry name" value="DNA/RNA_pol_sf"/>
</dbReference>
<dbReference type="Pfam" id="PF00078">
    <property type="entry name" value="RVT_1"/>
    <property type="match status" value="1"/>
</dbReference>
<evidence type="ECO:0000256" key="9">
    <source>
        <dbReference type="ARBA" id="ARBA00022918"/>
    </source>
</evidence>
<dbReference type="Pfam" id="PF22936">
    <property type="entry name" value="Pol_BBD"/>
    <property type="match status" value="1"/>
</dbReference>
<dbReference type="InterPro" id="IPR041577">
    <property type="entry name" value="RT_RNaseH_2"/>
</dbReference>
<dbReference type="GO" id="GO:0006508">
    <property type="term" value="P:proteolysis"/>
    <property type="evidence" value="ECO:0007669"/>
    <property type="project" value="UniProtKB-KW"/>
</dbReference>
<dbReference type="Pfam" id="PF24626">
    <property type="entry name" value="SH3_Tf2-1"/>
    <property type="match status" value="1"/>
</dbReference>
<proteinExistence type="predicted"/>
<dbReference type="EMBL" id="BKCJ010008736">
    <property type="protein sequence ID" value="GEU83710.1"/>
    <property type="molecule type" value="Genomic_DNA"/>
</dbReference>
<evidence type="ECO:0000256" key="4">
    <source>
        <dbReference type="ARBA" id="ARBA00022695"/>
    </source>
</evidence>
<evidence type="ECO:0000259" key="13">
    <source>
        <dbReference type="PROSITE" id="PS50878"/>
    </source>
</evidence>
<feature type="coiled-coil region" evidence="11">
    <location>
        <begin position="520"/>
        <end position="547"/>
    </location>
</feature>
<dbReference type="FunFam" id="3.10.10.10:FF:000007">
    <property type="entry name" value="Retrovirus-related Pol polyprotein from transposon 17.6-like Protein"/>
    <property type="match status" value="1"/>
</dbReference>
<dbReference type="Gene3D" id="2.40.70.10">
    <property type="entry name" value="Acid Proteases"/>
    <property type="match status" value="2"/>
</dbReference>
<gene>
    <name evidence="14" type="ORF">Tci_055688</name>
</gene>
<evidence type="ECO:0000256" key="2">
    <source>
        <dbReference type="ARBA" id="ARBA00022670"/>
    </source>
</evidence>
<evidence type="ECO:0000256" key="1">
    <source>
        <dbReference type="ARBA" id="ARBA00012493"/>
    </source>
</evidence>
<dbReference type="InterPro" id="IPR041373">
    <property type="entry name" value="RT_RNaseH"/>
</dbReference>
<keyword evidence="11" id="KW-0175">Coiled coil</keyword>
<keyword evidence="5" id="KW-0540">Nuclease</keyword>
<dbReference type="PANTHER" id="PTHR37984">
    <property type="entry name" value="PROTEIN CBG26694"/>
    <property type="match status" value="1"/>
</dbReference>
<keyword evidence="3" id="KW-0808">Transferase</keyword>
<reference evidence="14" key="1">
    <citation type="journal article" date="2019" name="Sci. Rep.">
        <title>Draft genome of Tanacetum cinerariifolium, the natural source of mosquito coil.</title>
        <authorList>
            <person name="Yamashiro T."/>
            <person name="Shiraishi A."/>
            <person name="Satake H."/>
            <person name="Nakayama K."/>
        </authorList>
    </citation>
    <scope>NUCLEOTIDE SEQUENCE</scope>
</reference>
<dbReference type="InterPro" id="IPR025724">
    <property type="entry name" value="GAG-pre-integrase_dom"/>
</dbReference>
<dbReference type="Pfam" id="PF17917">
    <property type="entry name" value="RT_RNaseH"/>
    <property type="match status" value="1"/>
</dbReference>
<name>A0A6L2NC86_TANCI</name>
<dbReference type="CDD" id="cd09274">
    <property type="entry name" value="RNase_HI_RT_Ty3"/>
    <property type="match status" value="1"/>
</dbReference>
<evidence type="ECO:0000256" key="12">
    <source>
        <dbReference type="SAM" id="MobiDB-lite"/>
    </source>
</evidence>
<dbReference type="SUPFAM" id="SSF56672">
    <property type="entry name" value="DNA/RNA polymerases"/>
    <property type="match status" value="3"/>
</dbReference>
<evidence type="ECO:0000256" key="3">
    <source>
        <dbReference type="ARBA" id="ARBA00022679"/>
    </source>
</evidence>
<dbReference type="Pfam" id="PF17919">
    <property type="entry name" value="RT_RNaseH_2"/>
    <property type="match status" value="2"/>
</dbReference>
<dbReference type="CDD" id="cd00303">
    <property type="entry name" value="retropepsin_like"/>
    <property type="match status" value="3"/>
</dbReference>
<dbReference type="GO" id="GO:0008233">
    <property type="term" value="F:peptidase activity"/>
    <property type="evidence" value="ECO:0007669"/>
    <property type="project" value="UniProtKB-KW"/>
</dbReference>
<feature type="compositionally biased region" description="Basic and acidic residues" evidence="12">
    <location>
        <begin position="2196"/>
        <end position="2210"/>
    </location>
</feature>
<dbReference type="Pfam" id="PF13976">
    <property type="entry name" value="gag_pre-integrs"/>
    <property type="match status" value="1"/>
</dbReference>
<keyword evidence="6" id="KW-0064">Aspartyl protease</keyword>
<accession>A0A6L2NC86</accession>
<dbReference type="Gene3D" id="3.10.10.10">
    <property type="entry name" value="HIV Type 1 Reverse Transcriptase, subunit A, domain 1"/>
    <property type="match status" value="1"/>
</dbReference>
<dbReference type="InterPro" id="IPR054722">
    <property type="entry name" value="PolX-like_BBD"/>
</dbReference>